<dbReference type="Gene3D" id="1.10.10.10">
    <property type="entry name" value="Winged helix-like DNA-binding domain superfamily/Winged helix DNA-binding domain"/>
    <property type="match status" value="1"/>
</dbReference>
<evidence type="ECO:0000256" key="1">
    <source>
        <dbReference type="ARBA" id="ARBA00001933"/>
    </source>
</evidence>
<evidence type="ECO:0000256" key="6">
    <source>
        <dbReference type="ARBA" id="ARBA00023125"/>
    </source>
</evidence>
<dbReference type="Proteomes" id="UP000253090">
    <property type="component" value="Unassembled WGS sequence"/>
</dbReference>
<keyword evidence="5" id="KW-0805">Transcription regulation</keyword>
<feature type="domain" description="HTH gntR-type" evidence="8">
    <location>
        <begin position="9"/>
        <end position="77"/>
    </location>
</feature>
<dbReference type="SUPFAM" id="SSF46785">
    <property type="entry name" value="Winged helix' DNA-binding domain"/>
    <property type="match status" value="1"/>
</dbReference>
<comment type="cofactor">
    <cofactor evidence="1">
        <name>pyridoxal 5'-phosphate</name>
        <dbReference type="ChEBI" id="CHEBI:597326"/>
    </cofactor>
</comment>
<keyword evidence="3" id="KW-0032">Aminotransferase</keyword>
<dbReference type="SUPFAM" id="SSF53383">
    <property type="entry name" value="PLP-dependent transferases"/>
    <property type="match status" value="1"/>
</dbReference>
<dbReference type="OrthoDB" id="9802601at2"/>
<dbReference type="InterPro" id="IPR015421">
    <property type="entry name" value="PyrdxlP-dep_Trfase_major"/>
</dbReference>
<dbReference type="Gene3D" id="3.40.640.10">
    <property type="entry name" value="Type I PLP-dependent aspartate aminotransferase-like (Major domain)"/>
    <property type="match status" value="1"/>
</dbReference>
<keyword evidence="6 9" id="KW-0238">DNA-binding</keyword>
<proteinExistence type="inferred from homology"/>
<evidence type="ECO:0000256" key="5">
    <source>
        <dbReference type="ARBA" id="ARBA00023015"/>
    </source>
</evidence>
<dbReference type="CDD" id="cd07377">
    <property type="entry name" value="WHTH_GntR"/>
    <property type="match status" value="1"/>
</dbReference>
<comment type="similarity">
    <text evidence="2">In the C-terminal section; belongs to the class-I pyridoxal-phosphate-dependent aminotransferase family.</text>
</comment>
<evidence type="ECO:0000256" key="2">
    <source>
        <dbReference type="ARBA" id="ARBA00005384"/>
    </source>
</evidence>
<dbReference type="EMBL" id="QPJW01000001">
    <property type="protein sequence ID" value="RCX22876.1"/>
    <property type="molecule type" value="Genomic_DNA"/>
</dbReference>
<evidence type="ECO:0000256" key="3">
    <source>
        <dbReference type="ARBA" id="ARBA00022576"/>
    </source>
</evidence>
<keyword evidence="3" id="KW-0808">Transferase</keyword>
<dbReference type="InterPro" id="IPR036390">
    <property type="entry name" value="WH_DNA-bd_sf"/>
</dbReference>
<dbReference type="InterPro" id="IPR015424">
    <property type="entry name" value="PyrdxlP-dep_Trfase"/>
</dbReference>
<evidence type="ECO:0000313" key="9">
    <source>
        <dbReference type="EMBL" id="RCX22876.1"/>
    </source>
</evidence>
<dbReference type="SMART" id="SM00345">
    <property type="entry name" value="HTH_GNTR"/>
    <property type="match status" value="1"/>
</dbReference>
<dbReference type="Gene3D" id="3.90.1150.10">
    <property type="entry name" value="Aspartate Aminotransferase, domain 1"/>
    <property type="match status" value="1"/>
</dbReference>
<keyword evidence="4" id="KW-0663">Pyridoxal phosphate</keyword>
<keyword evidence="7" id="KW-0804">Transcription</keyword>
<dbReference type="InterPro" id="IPR004839">
    <property type="entry name" value="Aminotransferase_I/II_large"/>
</dbReference>
<dbReference type="Pfam" id="PF00155">
    <property type="entry name" value="Aminotran_1_2"/>
    <property type="match status" value="1"/>
</dbReference>
<evidence type="ECO:0000256" key="4">
    <source>
        <dbReference type="ARBA" id="ARBA00022898"/>
    </source>
</evidence>
<dbReference type="GO" id="GO:0030170">
    <property type="term" value="F:pyridoxal phosphate binding"/>
    <property type="evidence" value="ECO:0007669"/>
    <property type="project" value="InterPro"/>
</dbReference>
<dbReference type="RefSeq" id="WP_114494825.1">
    <property type="nucleotide sequence ID" value="NZ_QPJW01000001.1"/>
</dbReference>
<sequence>MNDRKEKSGQRMRLVYDAVVEGIARREWKPGDKLPSVRIQSERLKVHRLTVLKAYRKLKDEGIIEVKYKSGYFVCRVPAAVPTPGAGIPDDRLHWDYGVHKSTVNRNRAMEFQSQSVEYQMSKALIDPKLLPNRYLSNHVRQVFDIYPKVLSTYSDVMGDLELREAMAGYFLQKHGIVAGADEMMVTTGAQQAIDLVSRSLVKPGDTVLIETPTYGPAIELFRQQNAKLIPIPISQEGYDLDRVEQIMNRHRPRLFYVNPTFHNPTGFTVPSPQRKRLVELAESYQCILVEDDINHDIYFECVPPPPLFFYDTEGYVVYIRSFSKYVAPGLRVAFLTARPPVMNCLVPMKALTDHGSPLLGQKIFQHYFFSDRLQAHIAKLRTALQLRKEKMEAQLAGTGWQWASPKGGLNLWIRLPEEITAESLLERCLNRSVAFLPGAICDPLGLLNNRIRLSYSFINEPQLEEGIKRLIAAADTLKGIDNTRGT</sequence>
<protein>
    <submittedName>
        <fullName evidence="9">DNA-binding transcriptional MocR family regulator</fullName>
    </submittedName>
</protein>
<dbReference type="CDD" id="cd00609">
    <property type="entry name" value="AAT_like"/>
    <property type="match status" value="1"/>
</dbReference>
<gene>
    <name evidence="9" type="ORF">DFP94_101465</name>
</gene>
<dbReference type="GO" id="GO:0003700">
    <property type="term" value="F:DNA-binding transcription factor activity"/>
    <property type="evidence" value="ECO:0007669"/>
    <property type="project" value="InterPro"/>
</dbReference>
<evidence type="ECO:0000313" key="10">
    <source>
        <dbReference type="Proteomes" id="UP000253090"/>
    </source>
</evidence>
<comment type="caution">
    <text evidence="9">The sequence shown here is derived from an EMBL/GenBank/DDBJ whole genome shotgun (WGS) entry which is preliminary data.</text>
</comment>
<evidence type="ECO:0000259" key="8">
    <source>
        <dbReference type="PROSITE" id="PS50949"/>
    </source>
</evidence>
<organism evidence="9 10">
    <name type="scientific">Fontibacillus phaseoli</name>
    <dbReference type="NCBI Taxonomy" id="1416533"/>
    <lineage>
        <taxon>Bacteria</taxon>
        <taxon>Bacillati</taxon>
        <taxon>Bacillota</taxon>
        <taxon>Bacilli</taxon>
        <taxon>Bacillales</taxon>
        <taxon>Paenibacillaceae</taxon>
        <taxon>Fontibacillus</taxon>
    </lineage>
</organism>
<dbReference type="InterPro" id="IPR015422">
    <property type="entry name" value="PyrdxlP-dep_Trfase_small"/>
</dbReference>
<dbReference type="AlphaFoldDB" id="A0A369BQK2"/>
<reference evidence="9 10" key="1">
    <citation type="submission" date="2018-07" db="EMBL/GenBank/DDBJ databases">
        <title>Genomic Encyclopedia of Type Strains, Phase III (KMG-III): the genomes of soil and plant-associated and newly described type strains.</title>
        <authorList>
            <person name="Whitman W."/>
        </authorList>
    </citation>
    <scope>NUCLEOTIDE SEQUENCE [LARGE SCALE GENOMIC DNA]</scope>
    <source>
        <strain evidence="9 10">CECT 8333</strain>
    </source>
</reference>
<name>A0A369BQK2_9BACL</name>
<dbReference type="PANTHER" id="PTHR46577:SF2">
    <property type="entry name" value="TRANSCRIPTIONAL REGULATORY PROTEIN"/>
    <property type="match status" value="1"/>
</dbReference>
<dbReference type="PANTHER" id="PTHR46577">
    <property type="entry name" value="HTH-TYPE TRANSCRIPTIONAL REGULATORY PROTEIN GABR"/>
    <property type="match status" value="1"/>
</dbReference>
<dbReference type="PROSITE" id="PS50949">
    <property type="entry name" value="HTH_GNTR"/>
    <property type="match status" value="1"/>
</dbReference>
<keyword evidence="10" id="KW-1185">Reference proteome</keyword>
<dbReference type="GO" id="GO:0003677">
    <property type="term" value="F:DNA binding"/>
    <property type="evidence" value="ECO:0007669"/>
    <property type="project" value="UniProtKB-KW"/>
</dbReference>
<accession>A0A369BQK2</accession>
<dbReference type="InterPro" id="IPR036388">
    <property type="entry name" value="WH-like_DNA-bd_sf"/>
</dbReference>
<dbReference type="InterPro" id="IPR000524">
    <property type="entry name" value="Tscrpt_reg_HTH_GntR"/>
</dbReference>
<dbReference type="GO" id="GO:0008483">
    <property type="term" value="F:transaminase activity"/>
    <property type="evidence" value="ECO:0007669"/>
    <property type="project" value="UniProtKB-KW"/>
</dbReference>
<dbReference type="InterPro" id="IPR051446">
    <property type="entry name" value="HTH_trans_reg/aminotransferase"/>
</dbReference>
<dbReference type="Pfam" id="PF00392">
    <property type="entry name" value="GntR"/>
    <property type="match status" value="1"/>
</dbReference>
<evidence type="ECO:0000256" key="7">
    <source>
        <dbReference type="ARBA" id="ARBA00023163"/>
    </source>
</evidence>